<dbReference type="PANTHER" id="PTHR33840:SF2">
    <property type="entry name" value="TLE1 PHOSPHOLIPASE DOMAIN-CONTAINING PROTEIN"/>
    <property type="match status" value="1"/>
</dbReference>
<sequence>MFGKDGGSGKVTSDLPAPEKRRTVDAAASLVPDRANLPGRPLSRPYARVIPSNGVCRVGAQESGHPAPDPPAPVLQRVMVQSQASLARVTPRHPSVITDSRINRIIVDVTDGDAPVPNFHHPATREQRACQYRRRSVSLSECGTRAQKKPPRKRLDTKRAGRAAIGGRGDRVEKRREEIGQASRLNQAWRSRALGGANAGQPLYIWPPPIRAVPFLLPSPTPLLSMDQPTHERSATEATIVGTPAGSVIGTSLPATKPSAIDPTLPTQVVSPPPTAGLPSTGTPLSSEFPASGPTPRVIPPSHPFRTLVLCFDGTGDQFDSDNSNIVQLFSMLPKADRSQQMVYYQAGIGTYTTPEIADPMWSRVNKFVDEAIAWNLDAHVMGGYEFLMQNYTAGDRICIFGFSRGAYIARSLAGMLHKVGLLPASNHQQIPFAYKMFTRTDEVGWKQSNAFKKAFSNDVDIEFLGVWDTVNSVGLIPRRLPFTTSNTIVRTFRHAMALDERRVKFKVNLWNRPKADEQNLGISPSDLAPAAGAANGSGSNGSSHPSRKPTKKMSHKMLEHKYARDRSLPTDIEEVWFAGCHCDIGGGSVSNETTHNLARIPLRWMIRECFKTDSGIMFDTEGLRSIGLDPDSLYPFVKPRPPPLSLPADARVLDVRTAALPAHEAILQDASLSKSEEEHDLVDALTPVYDQLSLAWFWWILELLPLRQRYQRGDNNWVTFFGFNWGRPRFIPKQKAWGVKVHRSVKTRMEAEGVRGERYKPRAEVNWERTTWVD</sequence>
<protein>
    <submittedName>
        <fullName evidence="3">DUF2235 domain-containing protein</fullName>
    </submittedName>
</protein>
<organism evidence="3 4">
    <name type="scientific">Mycena indigotica</name>
    <dbReference type="NCBI Taxonomy" id="2126181"/>
    <lineage>
        <taxon>Eukaryota</taxon>
        <taxon>Fungi</taxon>
        <taxon>Dikarya</taxon>
        <taxon>Basidiomycota</taxon>
        <taxon>Agaricomycotina</taxon>
        <taxon>Agaricomycetes</taxon>
        <taxon>Agaricomycetidae</taxon>
        <taxon>Agaricales</taxon>
        <taxon>Marasmiineae</taxon>
        <taxon>Mycenaceae</taxon>
        <taxon>Mycena</taxon>
    </lineage>
</organism>
<dbReference type="Pfam" id="PF09994">
    <property type="entry name" value="T6SS_Tle1-like_cat"/>
    <property type="match status" value="1"/>
</dbReference>
<feature type="domain" description="T6SS Phospholipase effector Tle1-like catalytic" evidence="2">
    <location>
        <begin position="306"/>
        <end position="609"/>
    </location>
</feature>
<comment type="caution">
    <text evidence="3">The sequence shown here is derived from an EMBL/GenBank/DDBJ whole genome shotgun (WGS) entry which is preliminary data.</text>
</comment>
<feature type="region of interest" description="Disordered" evidence="1">
    <location>
        <begin position="1"/>
        <end position="29"/>
    </location>
</feature>
<reference evidence="3" key="1">
    <citation type="submission" date="2020-05" db="EMBL/GenBank/DDBJ databases">
        <title>Mycena genomes resolve the evolution of fungal bioluminescence.</title>
        <authorList>
            <person name="Tsai I.J."/>
        </authorList>
    </citation>
    <scope>NUCLEOTIDE SEQUENCE</scope>
    <source>
        <strain evidence="3">171206Taipei</strain>
    </source>
</reference>
<dbReference type="InterPro" id="IPR018712">
    <property type="entry name" value="Tle1-like_cat"/>
</dbReference>
<evidence type="ECO:0000313" key="4">
    <source>
        <dbReference type="Proteomes" id="UP000636479"/>
    </source>
</evidence>
<dbReference type="EMBL" id="JACAZF010000005">
    <property type="protein sequence ID" value="KAF7303473.1"/>
    <property type="molecule type" value="Genomic_DNA"/>
</dbReference>
<feature type="region of interest" description="Disordered" evidence="1">
    <location>
        <begin position="519"/>
        <end position="557"/>
    </location>
</feature>
<name>A0A8H6SQR3_9AGAR</name>
<dbReference type="SUPFAM" id="SSF53474">
    <property type="entry name" value="alpha/beta-Hydrolases"/>
    <property type="match status" value="1"/>
</dbReference>
<feature type="compositionally biased region" description="Basic residues" evidence="1">
    <location>
        <begin position="546"/>
        <end position="556"/>
    </location>
</feature>
<dbReference type="RefSeq" id="XP_037220445.1">
    <property type="nucleotide sequence ID" value="XM_037362524.1"/>
</dbReference>
<dbReference type="InterPro" id="IPR029058">
    <property type="entry name" value="AB_hydrolase_fold"/>
</dbReference>
<evidence type="ECO:0000256" key="1">
    <source>
        <dbReference type="SAM" id="MobiDB-lite"/>
    </source>
</evidence>
<dbReference type="GeneID" id="59345040"/>
<gene>
    <name evidence="3" type="ORF">MIND_00576200</name>
</gene>
<dbReference type="AlphaFoldDB" id="A0A8H6SQR3"/>
<dbReference type="OrthoDB" id="3162439at2759"/>
<dbReference type="Proteomes" id="UP000636479">
    <property type="component" value="Unassembled WGS sequence"/>
</dbReference>
<feature type="compositionally biased region" description="Low complexity" evidence="1">
    <location>
        <begin position="531"/>
        <end position="544"/>
    </location>
</feature>
<keyword evidence="4" id="KW-1185">Reference proteome</keyword>
<dbReference type="PANTHER" id="PTHR33840">
    <property type="match status" value="1"/>
</dbReference>
<proteinExistence type="predicted"/>
<evidence type="ECO:0000259" key="2">
    <source>
        <dbReference type="Pfam" id="PF09994"/>
    </source>
</evidence>
<evidence type="ECO:0000313" key="3">
    <source>
        <dbReference type="EMBL" id="KAF7303473.1"/>
    </source>
</evidence>
<feature type="region of interest" description="Disordered" evidence="1">
    <location>
        <begin position="270"/>
        <end position="298"/>
    </location>
</feature>
<accession>A0A8H6SQR3</accession>
<feature type="region of interest" description="Disordered" evidence="1">
    <location>
        <begin position="141"/>
        <end position="173"/>
    </location>
</feature>